<dbReference type="InterPro" id="IPR028163">
    <property type="entry name" value="HAUS_6_N"/>
</dbReference>
<reference evidence="3 4" key="1">
    <citation type="submission" date="2015-07" db="EMBL/GenBank/DDBJ databases">
        <title>The genome of Dufourea novaeangliae.</title>
        <authorList>
            <person name="Pan H."/>
            <person name="Kapheim K."/>
        </authorList>
    </citation>
    <scope>NUCLEOTIDE SEQUENCE [LARGE SCALE GENOMIC DNA]</scope>
    <source>
        <strain evidence="3">0120121106</strain>
        <tissue evidence="3">Whole body</tissue>
    </source>
</reference>
<dbReference type="GO" id="GO:0051225">
    <property type="term" value="P:spindle assembly"/>
    <property type="evidence" value="ECO:0007669"/>
    <property type="project" value="InterPro"/>
</dbReference>
<dbReference type="PANTHER" id="PTHR16151">
    <property type="entry name" value="HAUS AUGMIN-LIKE COMPLEX SUBUNIT 6"/>
    <property type="match status" value="1"/>
</dbReference>
<organism evidence="3 4">
    <name type="scientific">Dufourea novaeangliae</name>
    <name type="common">Sweat bee</name>
    <dbReference type="NCBI Taxonomy" id="178035"/>
    <lineage>
        <taxon>Eukaryota</taxon>
        <taxon>Metazoa</taxon>
        <taxon>Ecdysozoa</taxon>
        <taxon>Arthropoda</taxon>
        <taxon>Hexapoda</taxon>
        <taxon>Insecta</taxon>
        <taxon>Pterygota</taxon>
        <taxon>Neoptera</taxon>
        <taxon>Endopterygota</taxon>
        <taxon>Hymenoptera</taxon>
        <taxon>Apocrita</taxon>
        <taxon>Aculeata</taxon>
        <taxon>Apoidea</taxon>
        <taxon>Anthophila</taxon>
        <taxon>Halictidae</taxon>
        <taxon>Rophitinae</taxon>
        <taxon>Dufourea</taxon>
    </lineage>
</organism>
<evidence type="ECO:0000259" key="2">
    <source>
        <dbReference type="Pfam" id="PF14661"/>
    </source>
</evidence>
<dbReference type="GO" id="GO:0070652">
    <property type="term" value="C:HAUS complex"/>
    <property type="evidence" value="ECO:0007669"/>
    <property type="project" value="InterPro"/>
</dbReference>
<proteinExistence type="predicted"/>
<sequence>MSINVSFYKNVSLLMQMVPPSFKCTKLFNQGMFDRSNTSGFIHISHYLLSIYNLKRFQRNVIWPILTKMDEKTYRIGVKEYLEVIAVENPDINFPPILMTHIFRATGMRFLTIMWKLSLVTLRTYIMKQYEGTLLQAPNAGDTNNLTKTYITNTNLEKESIIFKFYEELQLVLKSFEYYMQNELSALKNLQTDIFEIKKTIEKCIEVAPVSRIIATRLADPMDTEILTLWKTNIDINMQFLHYRNSKLQKFKALSNTVKNTVLSLCSSVEVFDANNLSKVNTEVMQQAFNNNAKISSGLYMNGCLIFYSLLSILNQILKQMESCLKMSNLPDLSYCETTISTYSGMLKSKKEVFEKVLKEVTDLSSQLQSSLHEKSLNYTIERDFFYSICKKVLITWPKLEFCIDEGTDKEKLDNILYLSPQKGKYKSLFKRYKKNVPDSPKKLLLSSSYNNSLQNLTPNWVSPKRHSSIYKSSPNKTKVSPRYSKLFSPKTSRTHFKGNHATSSPIQFKEGETSEKSNSPISHQSVNLEAVIKNIFDLSQQISNVVRFQSKS</sequence>
<dbReference type="AlphaFoldDB" id="A0A154P1U4"/>
<evidence type="ECO:0000313" key="3">
    <source>
        <dbReference type="EMBL" id="KZC05919.1"/>
    </source>
</evidence>
<dbReference type="GO" id="GO:0008017">
    <property type="term" value="F:microtubule binding"/>
    <property type="evidence" value="ECO:0007669"/>
    <property type="project" value="TreeGrafter"/>
</dbReference>
<dbReference type="Pfam" id="PF14661">
    <property type="entry name" value="HAUS6_N"/>
    <property type="match status" value="1"/>
</dbReference>
<dbReference type="EMBL" id="KQ434803">
    <property type="protein sequence ID" value="KZC05919.1"/>
    <property type="molecule type" value="Genomic_DNA"/>
</dbReference>
<dbReference type="PANTHER" id="PTHR16151:SF2">
    <property type="entry name" value="HAUS AUGMIN-LIKE COMPLEX SUBUNIT 6"/>
    <property type="match status" value="1"/>
</dbReference>
<dbReference type="GO" id="GO:1990498">
    <property type="term" value="C:mitotic spindle microtubule"/>
    <property type="evidence" value="ECO:0007669"/>
    <property type="project" value="TreeGrafter"/>
</dbReference>
<dbReference type="OrthoDB" id="5575722at2759"/>
<evidence type="ECO:0000256" key="1">
    <source>
        <dbReference type="SAM" id="MobiDB-lite"/>
    </source>
</evidence>
<accession>A0A154P1U4</accession>
<protein>
    <recommendedName>
        <fullName evidence="2">HAUS augmin-like complex subunit 6 N-terminal domain-containing protein</fullName>
    </recommendedName>
</protein>
<feature type="region of interest" description="Disordered" evidence="1">
    <location>
        <begin position="463"/>
        <end position="522"/>
    </location>
</feature>
<feature type="domain" description="HAUS augmin-like complex subunit 6 N-terminal" evidence="2">
    <location>
        <begin position="7"/>
        <end position="203"/>
    </location>
</feature>
<gene>
    <name evidence="3" type="ORF">WN55_06094</name>
</gene>
<feature type="compositionally biased region" description="Polar residues" evidence="1">
    <location>
        <begin position="470"/>
        <end position="479"/>
    </location>
</feature>
<dbReference type="InterPro" id="IPR026797">
    <property type="entry name" value="HAUS_6"/>
</dbReference>
<dbReference type="Proteomes" id="UP000076502">
    <property type="component" value="Unassembled WGS sequence"/>
</dbReference>
<name>A0A154P1U4_DUFNO</name>
<keyword evidence="4" id="KW-1185">Reference proteome</keyword>
<evidence type="ECO:0000313" key="4">
    <source>
        <dbReference type="Proteomes" id="UP000076502"/>
    </source>
</evidence>